<feature type="transmembrane region" description="Helical" evidence="1">
    <location>
        <begin position="73"/>
        <end position="90"/>
    </location>
</feature>
<keyword evidence="3" id="KW-1185">Reference proteome</keyword>
<feature type="transmembrane region" description="Helical" evidence="1">
    <location>
        <begin position="158"/>
        <end position="177"/>
    </location>
</feature>
<keyword evidence="1" id="KW-0472">Membrane</keyword>
<feature type="transmembrane region" description="Helical" evidence="1">
    <location>
        <begin position="123"/>
        <end position="146"/>
    </location>
</feature>
<dbReference type="RefSeq" id="WP_068197782.1">
    <property type="nucleotide sequence ID" value="NZ_CP013909.1"/>
</dbReference>
<keyword evidence="1" id="KW-0812">Transmembrane</keyword>
<proteinExistence type="predicted"/>
<accession>A0A0U4B1Z7</accession>
<dbReference type="Proteomes" id="UP000059542">
    <property type="component" value="Chromosome"/>
</dbReference>
<evidence type="ECO:0000313" key="2">
    <source>
        <dbReference type="EMBL" id="ALW87085.1"/>
    </source>
</evidence>
<evidence type="ECO:0000256" key="1">
    <source>
        <dbReference type="SAM" id="Phobius"/>
    </source>
</evidence>
<organism evidence="2 3">
    <name type="scientific">Hymenobacter sedentarius</name>
    <dbReference type="NCBI Taxonomy" id="1411621"/>
    <lineage>
        <taxon>Bacteria</taxon>
        <taxon>Pseudomonadati</taxon>
        <taxon>Bacteroidota</taxon>
        <taxon>Cytophagia</taxon>
        <taxon>Cytophagales</taxon>
        <taxon>Hymenobacteraceae</taxon>
        <taxon>Hymenobacter</taxon>
    </lineage>
</organism>
<keyword evidence="1" id="KW-1133">Transmembrane helix</keyword>
<dbReference type="EMBL" id="CP013909">
    <property type="protein sequence ID" value="ALW87085.1"/>
    <property type="molecule type" value="Genomic_DNA"/>
</dbReference>
<reference evidence="2 3" key="1">
    <citation type="submission" date="2015-12" db="EMBL/GenBank/DDBJ databases">
        <authorList>
            <person name="Shamseldin A."/>
            <person name="Moawad H."/>
            <person name="Abd El-Rahim W.M."/>
            <person name="Sadowsky M.J."/>
        </authorList>
    </citation>
    <scope>NUCLEOTIDE SEQUENCE [LARGE SCALE GENOMIC DNA]</scope>
    <source>
        <strain evidence="2 3">DG5B</strain>
    </source>
</reference>
<feature type="transmembrane region" description="Helical" evidence="1">
    <location>
        <begin position="49"/>
        <end position="67"/>
    </location>
</feature>
<dbReference type="KEGG" id="hyg:AUC43_19600"/>
<dbReference type="OrthoDB" id="652948at2"/>
<sequence>MELDDLRRKWQQPDPAHSPPVSPAQLDGLLAQQSDNLVEKMRRSARRELFFTSCFTVLAAVVFYRYRQPIVHLQVYLFGPLLAVLYYYFYRKLKILKAMGGAEGHVRGHLQRLCSGLRNLLRFYYRLTMGTIPVAALLCLVIIINMEVARPGPFRMKAILAIGGFILYCLGVGWAMAKATPKYLQKLYGRHLDHLEANLRELGDEHTG</sequence>
<protein>
    <submittedName>
        <fullName evidence="2">Uncharacterized protein</fullName>
    </submittedName>
</protein>
<gene>
    <name evidence="2" type="ORF">AUC43_19600</name>
</gene>
<name>A0A0U4B1Z7_9BACT</name>
<dbReference type="AlphaFoldDB" id="A0A0U4B1Z7"/>
<dbReference type="STRING" id="1411621.AUC43_19600"/>
<evidence type="ECO:0000313" key="3">
    <source>
        <dbReference type="Proteomes" id="UP000059542"/>
    </source>
</evidence>